<dbReference type="AlphaFoldDB" id="A0A8S1NBA3"/>
<evidence type="ECO:0000313" key="2">
    <source>
        <dbReference type="EMBL" id="CAD8086285.1"/>
    </source>
</evidence>
<protein>
    <submittedName>
        <fullName evidence="2">Uncharacterized protein</fullName>
    </submittedName>
</protein>
<feature type="compositionally biased region" description="Polar residues" evidence="1">
    <location>
        <begin position="540"/>
        <end position="561"/>
    </location>
</feature>
<dbReference type="InterPro" id="IPR052586">
    <property type="entry name" value="ASCC2"/>
</dbReference>
<proteinExistence type="predicted"/>
<gene>
    <name evidence="2" type="ORF">PSON_ATCC_30995.1.T0490286</name>
</gene>
<organism evidence="2 3">
    <name type="scientific">Paramecium sonneborni</name>
    <dbReference type="NCBI Taxonomy" id="65129"/>
    <lineage>
        <taxon>Eukaryota</taxon>
        <taxon>Sar</taxon>
        <taxon>Alveolata</taxon>
        <taxon>Ciliophora</taxon>
        <taxon>Intramacronucleata</taxon>
        <taxon>Oligohymenophorea</taxon>
        <taxon>Peniculida</taxon>
        <taxon>Parameciidae</taxon>
        <taxon>Paramecium</taxon>
    </lineage>
</organism>
<comment type="caution">
    <text evidence="2">The sequence shown here is derived from an EMBL/GenBank/DDBJ whole genome shotgun (WGS) entry which is preliminary data.</text>
</comment>
<dbReference type="PANTHER" id="PTHR21494:SF0">
    <property type="entry name" value="ACTIVATING SIGNAL COINTEGRATOR 1 COMPLEX SUBUNIT 2"/>
    <property type="match status" value="1"/>
</dbReference>
<feature type="region of interest" description="Disordered" evidence="1">
    <location>
        <begin position="531"/>
        <end position="783"/>
    </location>
</feature>
<feature type="compositionally biased region" description="Basic and acidic residues" evidence="1">
    <location>
        <begin position="611"/>
        <end position="621"/>
    </location>
</feature>
<reference evidence="2" key="1">
    <citation type="submission" date="2021-01" db="EMBL/GenBank/DDBJ databases">
        <authorList>
            <consortium name="Genoscope - CEA"/>
            <person name="William W."/>
        </authorList>
    </citation>
    <scope>NUCLEOTIDE SEQUENCE</scope>
</reference>
<feature type="compositionally biased region" description="Low complexity" evidence="1">
    <location>
        <begin position="722"/>
        <end position="745"/>
    </location>
</feature>
<feature type="compositionally biased region" description="Low complexity" evidence="1">
    <location>
        <begin position="624"/>
        <end position="653"/>
    </location>
</feature>
<name>A0A8S1NBA3_9CILI</name>
<dbReference type="OrthoDB" id="5577209at2759"/>
<feature type="compositionally biased region" description="Basic and acidic residues" evidence="1">
    <location>
        <begin position="755"/>
        <end position="773"/>
    </location>
</feature>
<dbReference type="EMBL" id="CAJJDN010000049">
    <property type="protein sequence ID" value="CAD8086285.1"/>
    <property type="molecule type" value="Genomic_DNA"/>
</dbReference>
<keyword evidence="3" id="KW-1185">Reference proteome</keyword>
<accession>A0A8S1NBA3</accession>
<feature type="compositionally biased region" description="Polar residues" evidence="1">
    <location>
        <begin position="597"/>
        <end position="610"/>
    </location>
</feature>
<dbReference type="PANTHER" id="PTHR21494">
    <property type="entry name" value="ACTIVATING SIGNAL COINTEGRATOR 1 COMPLEX SUBUNIT 2 ASC-1 COMPLEX SUBUNIT P100"/>
    <property type="match status" value="1"/>
</dbReference>
<feature type="compositionally biased region" description="Basic and acidic residues" evidence="1">
    <location>
        <begin position="712"/>
        <end position="721"/>
    </location>
</feature>
<sequence length="783" mass="93821">MSKKQKHTQKQTKKVLSQDINESDQSHFFCLLADDYENNDNIKVAQKILGDYKTLLEYPASKFWATISYNLNLQNSLDLFLRYAPRKYFLKEPLHFTGYYGVLIKEIFKCVFTIYLRLIDLQNEDAILYEQISAHELVYQKWIFDVMKLTDICTIYADQNENAVKKICQFVFNYQAYQDDYKSTIDSFLKNVLSKIYEEIFLINNKSANENEIIITDVEQKMELLTLILDSIETVIVWAKYFPQKQYLFKPEIIQCFEQIFYELIMAKGYNRGSTQLAGVWKPQFLQNLHYFLKQAIQRLIDFFVLYMQYVEELIMTKQIKQCQEHMMYLIQNFGTIKRKFKSKKGNQSQNKEWTLFEALYENNFNMIELLTNTPWNQINLPKDDIEEVTLLMTTVLDERERLKDRLNNNEQENFDVFENFDPVQSILPKEVLEAEDKQEVEDQEEDVKEEGNVEVKQVEEKLVEIISKKKQKLTFDQPLKDRIEMAEITAKLYNDEPDDTYDYQEALQRPEKEYTSSDEDELDDYVPNDHFMRYAQPPSKKSLNSQVNSGHSLSYQNLDSNNDKQIKILKKPNKQQQQYKEQRNDQGFSDEEDNQFENNKNKSSYNDNRGFQEKTQKVFVRDNQYNNNNNNNNNNEYQRNQKKYNNNSNYQKTDNRNKTRNQENSRNDDSYKRDDYDREDRIQGNSNHNKKVLQNERNRDGGYVGSNKTKTQQEYEEKQESNQGQQYQQKQNNNKQQQTRKNLNSKAAQYEIYVPKEDNEIKEYQVQEQRQEKKQHRGSKRY</sequence>
<evidence type="ECO:0000256" key="1">
    <source>
        <dbReference type="SAM" id="MobiDB-lite"/>
    </source>
</evidence>
<feature type="compositionally biased region" description="Basic residues" evidence="1">
    <location>
        <begin position="774"/>
        <end position="783"/>
    </location>
</feature>
<dbReference type="GO" id="GO:0043130">
    <property type="term" value="F:ubiquitin binding"/>
    <property type="evidence" value="ECO:0007669"/>
    <property type="project" value="TreeGrafter"/>
</dbReference>
<dbReference type="Proteomes" id="UP000692954">
    <property type="component" value="Unassembled WGS sequence"/>
</dbReference>
<feature type="compositionally biased region" description="Basic and acidic residues" evidence="1">
    <location>
        <begin position="654"/>
        <end position="683"/>
    </location>
</feature>
<evidence type="ECO:0000313" key="3">
    <source>
        <dbReference type="Proteomes" id="UP000692954"/>
    </source>
</evidence>